<dbReference type="InterPro" id="IPR053178">
    <property type="entry name" value="Osmoadaptation_assoc"/>
</dbReference>
<dbReference type="Proteomes" id="UP000266188">
    <property type="component" value="Unassembled WGS sequence"/>
</dbReference>
<keyword evidence="2" id="KW-1185">Reference proteome</keyword>
<accession>A0A3A3A5K3</accession>
<dbReference type="STRING" id="2070753.A0A3A3A5K3"/>
<comment type="caution">
    <text evidence="1">The sequence shown here is derived from an EMBL/GenBank/DDBJ whole genome shotgun (WGS) entry which is preliminary data.</text>
</comment>
<name>A0A3A3A5K3_9EURO</name>
<reference evidence="2" key="1">
    <citation type="submission" date="2017-02" db="EMBL/GenBank/DDBJ databases">
        <authorList>
            <person name="Tafer H."/>
            <person name="Lopandic K."/>
        </authorList>
    </citation>
    <scope>NUCLEOTIDE SEQUENCE [LARGE SCALE GENOMIC DNA]</scope>
    <source>
        <strain evidence="2">CBS 366.77</strain>
    </source>
</reference>
<gene>
    <name evidence="1" type="ORF">PHISCL_02405</name>
</gene>
<proteinExistence type="predicted"/>
<evidence type="ECO:0000313" key="1">
    <source>
        <dbReference type="EMBL" id="RJE25255.1"/>
    </source>
</evidence>
<dbReference type="EMBL" id="MVGC01000053">
    <property type="protein sequence ID" value="RJE25255.1"/>
    <property type="molecule type" value="Genomic_DNA"/>
</dbReference>
<dbReference type="PANTHER" id="PTHR38111">
    <property type="entry name" value="ZN(2)-C6 FUNGAL-TYPE DOMAIN-CONTAINING PROTEIN-RELATED"/>
    <property type="match status" value="1"/>
</dbReference>
<organism evidence="1 2">
    <name type="scientific">Aspergillus sclerotialis</name>
    <dbReference type="NCBI Taxonomy" id="2070753"/>
    <lineage>
        <taxon>Eukaryota</taxon>
        <taxon>Fungi</taxon>
        <taxon>Dikarya</taxon>
        <taxon>Ascomycota</taxon>
        <taxon>Pezizomycotina</taxon>
        <taxon>Eurotiomycetes</taxon>
        <taxon>Eurotiomycetidae</taxon>
        <taxon>Eurotiales</taxon>
        <taxon>Aspergillaceae</taxon>
        <taxon>Aspergillus</taxon>
        <taxon>Aspergillus subgen. Polypaecilum</taxon>
    </lineage>
</organism>
<evidence type="ECO:0000313" key="2">
    <source>
        <dbReference type="Proteomes" id="UP000266188"/>
    </source>
</evidence>
<sequence>MRPRICGSWVNVLHELIDDTGNGVVLAALNALAASIASQRPADAVPGVDGGLTYLKAIQTMRKELSTASISLDRELLASIMCLSLAELMFVDSTEGLTMHTNAVARILQLNGPERYQTGILHKLFIGFRPLMMIKAIQDRTPPFLALEEWKRTPFAIFPPSPMQSLLSQTASLPSLLLRMDSLFSLRGAVQDEYEAVRLFDCFNDTLKGMNEWEISVSNDADQPLYWYQDQATRTSKVSASKIPCIWFSSITMANALTYIWSFRIICLNEMELLARGLPQLNLGQSSASSELGIKSVPRIAQSLMVQISQSMEYLLQEEMKLFGPASAVLPLQTAYVIAMMDANRHHTELLVIKDVIERIVRKGLQSFPFFIFDKNPFLHRWDTLSKQYLGETDDCHST</sequence>
<protein>
    <submittedName>
        <fullName evidence="1">Uncharacterized protein</fullName>
    </submittedName>
</protein>
<dbReference type="OrthoDB" id="4491390at2759"/>
<dbReference type="PANTHER" id="PTHR38111:SF9">
    <property type="entry name" value="ZN(2)-C6 FUNGAL-TYPE DOMAIN-CONTAINING PROTEIN"/>
    <property type="match status" value="1"/>
</dbReference>
<dbReference type="AlphaFoldDB" id="A0A3A3A5K3"/>